<dbReference type="EMBL" id="BPVZ01000135">
    <property type="protein sequence ID" value="GKV39531.1"/>
    <property type="molecule type" value="Genomic_DNA"/>
</dbReference>
<dbReference type="Proteomes" id="UP001054252">
    <property type="component" value="Unassembled WGS sequence"/>
</dbReference>
<protein>
    <recommendedName>
        <fullName evidence="3">Transposase</fullName>
    </recommendedName>
</protein>
<evidence type="ECO:0008006" key="3">
    <source>
        <dbReference type="Google" id="ProtNLM"/>
    </source>
</evidence>
<accession>A0AAV5LQ13</accession>
<name>A0AAV5LQ13_9ROSI</name>
<organism evidence="1 2">
    <name type="scientific">Rubroshorea leprosula</name>
    <dbReference type="NCBI Taxonomy" id="152421"/>
    <lineage>
        <taxon>Eukaryota</taxon>
        <taxon>Viridiplantae</taxon>
        <taxon>Streptophyta</taxon>
        <taxon>Embryophyta</taxon>
        <taxon>Tracheophyta</taxon>
        <taxon>Spermatophyta</taxon>
        <taxon>Magnoliopsida</taxon>
        <taxon>eudicotyledons</taxon>
        <taxon>Gunneridae</taxon>
        <taxon>Pentapetalae</taxon>
        <taxon>rosids</taxon>
        <taxon>malvids</taxon>
        <taxon>Malvales</taxon>
        <taxon>Dipterocarpaceae</taxon>
        <taxon>Rubroshorea</taxon>
    </lineage>
</organism>
<dbReference type="AlphaFoldDB" id="A0AAV5LQ13"/>
<proteinExistence type="predicted"/>
<evidence type="ECO:0000313" key="1">
    <source>
        <dbReference type="EMBL" id="GKV39531.1"/>
    </source>
</evidence>
<reference evidence="1 2" key="1">
    <citation type="journal article" date="2021" name="Commun. Biol.">
        <title>The genome of Shorea leprosula (Dipterocarpaceae) highlights the ecological relevance of drought in aseasonal tropical rainforests.</title>
        <authorList>
            <person name="Ng K.K.S."/>
            <person name="Kobayashi M.J."/>
            <person name="Fawcett J.A."/>
            <person name="Hatakeyama M."/>
            <person name="Paape T."/>
            <person name="Ng C.H."/>
            <person name="Ang C.C."/>
            <person name="Tnah L.H."/>
            <person name="Lee C.T."/>
            <person name="Nishiyama T."/>
            <person name="Sese J."/>
            <person name="O'Brien M.J."/>
            <person name="Copetti D."/>
            <person name="Mohd Noor M.I."/>
            <person name="Ong R.C."/>
            <person name="Putra M."/>
            <person name="Sireger I.Z."/>
            <person name="Indrioko S."/>
            <person name="Kosugi Y."/>
            <person name="Izuno A."/>
            <person name="Isagi Y."/>
            <person name="Lee S.L."/>
            <person name="Shimizu K.K."/>
        </authorList>
    </citation>
    <scope>NUCLEOTIDE SEQUENCE [LARGE SCALE GENOMIC DNA]</scope>
    <source>
        <strain evidence="1">214</strain>
    </source>
</reference>
<evidence type="ECO:0000313" key="2">
    <source>
        <dbReference type="Proteomes" id="UP001054252"/>
    </source>
</evidence>
<keyword evidence="2" id="KW-1185">Reference proteome</keyword>
<gene>
    <name evidence="1" type="ORF">SLEP1_g47289</name>
</gene>
<comment type="caution">
    <text evidence="1">The sequence shown here is derived from an EMBL/GenBank/DDBJ whole genome shotgun (WGS) entry which is preliminary data.</text>
</comment>
<sequence>MFTRGVERVSIHYGMQFFEKQCCLQTQGDACRWAKKERKHPNFLSWFEQFVYSK</sequence>